<reference evidence="1" key="1">
    <citation type="submission" date="2020-11" db="EMBL/GenBank/DDBJ databases">
        <title>Carbohydrate-dependent, anaerobic sulfur respiration: A novel catabolism in halophilic archaea.</title>
        <authorList>
            <person name="Sorokin D.Y."/>
            <person name="Messina E."/>
            <person name="Smedile F."/>
            <person name="La Cono V."/>
            <person name="Hallsworth J.E."/>
            <person name="Yakimov M.M."/>
        </authorList>
    </citation>
    <scope>NUCLEOTIDE SEQUENCE</scope>
    <source>
        <strain evidence="1">HSR12-1</strain>
    </source>
</reference>
<accession>A0A897MYG2</accession>
<protein>
    <submittedName>
        <fullName evidence="1">Uncharacterized protein</fullName>
    </submittedName>
</protein>
<dbReference type="Proteomes" id="UP000663525">
    <property type="component" value="Chromosome"/>
</dbReference>
<proteinExistence type="predicted"/>
<name>A0A897MYG2_9EURY</name>
<organism evidence="1 2">
    <name type="scientific">Halapricum desulfuricans</name>
    <dbReference type="NCBI Taxonomy" id="2841257"/>
    <lineage>
        <taxon>Archaea</taxon>
        <taxon>Methanobacteriati</taxon>
        <taxon>Methanobacteriota</taxon>
        <taxon>Stenosarchaea group</taxon>
        <taxon>Halobacteria</taxon>
        <taxon>Halobacteriales</taxon>
        <taxon>Haloarculaceae</taxon>
        <taxon>Halapricum</taxon>
    </lineage>
</organism>
<dbReference type="EMBL" id="CP064787">
    <property type="protein sequence ID" value="QSG07130.1"/>
    <property type="molecule type" value="Genomic_DNA"/>
</dbReference>
<dbReference type="RefSeq" id="WP_229113590.1">
    <property type="nucleotide sequence ID" value="NZ_CP064787.1"/>
</dbReference>
<gene>
    <name evidence="1" type="ORF">HSR121_2810</name>
</gene>
<evidence type="ECO:0000313" key="1">
    <source>
        <dbReference type="EMBL" id="QSG07130.1"/>
    </source>
</evidence>
<dbReference type="AlphaFoldDB" id="A0A897MYG2"/>
<sequence length="300" mass="33913">MVGLPVKEQKIQGLYRDLINDISIREENLRDALPVEATAELPAHLRSTETDWESGRKSLRTVPAVNAYTCELEQTVEDAVLRMLTGLDANVNVLDDVIDSQTLTAETRIRLTVNAAFSSVLITENLPTGRQDEAGDLLRDYFTALFQIPLVEQRLFNEMEDAENDSARVTAGVQIYSYRSRDIDAFARLPALVAEVTPATKRRLVQDLRTYRARRLLFKDIHDVPRDMSDNDMTPVIHLLQHHQSVDETVDAVERIYAAFEYSTQGTQQYSSLLKELEGVPPNLRALLQEAMHTVTNDSD</sequence>
<evidence type="ECO:0000313" key="2">
    <source>
        <dbReference type="Proteomes" id="UP000663525"/>
    </source>
</evidence>
<dbReference type="GeneID" id="68856348"/>